<keyword evidence="1" id="KW-0732">Signal</keyword>
<evidence type="ECO:0000313" key="2">
    <source>
        <dbReference type="EMBL" id="THH28728.1"/>
    </source>
</evidence>
<evidence type="ECO:0000256" key="1">
    <source>
        <dbReference type="SAM" id="SignalP"/>
    </source>
</evidence>
<feature type="chain" id="PRO_5020680020" evidence="1">
    <location>
        <begin position="21"/>
        <end position="110"/>
    </location>
</feature>
<reference evidence="2 3" key="1">
    <citation type="submission" date="2019-02" db="EMBL/GenBank/DDBJ databases">
        <title>Genome sequencing of the rare red list fungi Antrodiella citrinella (Flaviporus citrinellus).</title>
        <authorList>
            <person name="Buettner E."/>
            <person name="Kellner H."/>
        </authorList>
    </citation>
    <scope>NUCLEOTIDE SEQUENCE [LARGE SCALE GENOMIC DNA]</scope>
    <source>
        <strain evidence="2 3">DSM 108506</strain>
    </source>
</reference>
<accession>A0A4S4MTR7</accession>
<evidence type="ECO:0000313" key="3">
    <source>
        <dbReference type="Proteomes" id="UP000308730"/>
    </source>
</evidence>
<keyword evidence="3" id="KW-1185">Reference proteome</keyword>
<feature type="signal peptide" evidence="1">
    <location>
        <begin position="1"/>
        <end position="20"/>
    </location>
</feature>
<comment type="caution">
    <text evidence="2">The sequence shown here is derived from an EMBL/GenBank/DDBJ whole genome shotgun (WGS) entry which is preliminary data.</text>
</comment>
<protein>
    <submittedName>
        <fullName evidence="2">Uncharacterized protein</fullName>
    </submittedName>
</protein>
<dbReference type="AlphaFoldDB" id="A0A4S4MTR7"/>
<name>A0A4S4MTR7_9APHY</name>
<dbReference type="Proteomes" id="UP000308730">
    <property type="component" value="Unassembled WGS sequence"/>
</dbReference>
<sequence length="110" mass="11400">MLSTLIRIALLAAYVPIILALPSGNDAEDVSAVCESPQLVSSSFIGPGHNVMLETYSCGSTASGWNSTSSLPKNDVSGVHCDIKCFSPIVIGALSRMHGSLKVLPSPLSV</sequence>
<organism evidence="2 3">
    <name type="scientific">Antrodiella citrinella</name>
    <dbReference type="NCBI Taxonomy" id="2447956"/>
    <lineage>
        <taxon>Eukaryota</taxon>
        <taxon>Fungi</taxon>
        <taxon>Dikarya</taxon>
        <taxon>Basidiomycota</taxon>
        <taxon>Agaricomycotina</taxon>
        <taxon>Agaricomycetes</taxon>
        <taxon>Polyporales</taxon>
        <taxon>Steccherinaceae</taxon>
        <taxon>Antrodiella</taxon>
    </lineage>
</organism>
<dbReference type="EMBL" id="SGPM01000161">
    <property type="protein sequence ID" value="THH28728.1"/>
    <property type="molecule type" value="Genomic_DNA"/>
</dbReference>
<gene>
    <name evidence="2" type="ORF">EUX98_g5464</name>
</gene>
<proteinExistence type="predicted"/>